<accession>A0A8S0XF16</accession>
<gene>
    <name evidence="2" type="ORF">AAE3_LOCUS2777</name>
</gene>
<reference evidence="2 3" key="1">
    <citation type="submission" date="2020-01" db="EMBL/GenBank/DDBJ databases">
        <authorList>
            <person name="Gupta K D."/>
        </authorList>
    </citation>
    <scope>NUCLEOTIDE SEQUENCE [LARGE SCALE GENOMIC DNA]</scope>
</reference>
<evidence type="ECO:0000313" key="3">
    <source>
        <dbReference type="Proteomes" id="UP000467700"/>
    </source>
</evidence>
<protein>
    <submittedName>
        <fullName evidence="2">Uncharacterized protein</fullName>
    </submittedName>
</protein>
<evidence type="ECO:0000256" key="1">
    <source>
        <dbReference type="SAM" id="MobiDB-lite"/>
    </source>
</evidence>
<evidence type="ECO:0000313" key="2">
    <source>
        <dbReference type="EMBL" id="CAA7260369.1"/>
    </source>
</evidence>
<dbReference type="AlphaFoldDB" id="A0A8S0XF16"/>
<dbReference type="EMBL" id="CACVBS010000029">
    <property type="protein sequence ID" value="CAA7260369.1"/>
    <property type="molecule type" value="Genomic_DNA"/>
</dbReference>
<proteinExistence type="predicted"/>
<comment type="caution">
    <text evidence="2">The sequence shown here is derived from an EMBL/GenBank/DDBJ whole genome shotgun (WGS) entry which is preliminary data.</text>
</comment>
<feature type="region of interest" description="Disordered" evidence="1">
    <location>
        <begin position="1"/>
        <end position="23"/>
    </location>
</feature>
<dbReference type="OrthoDB" id="3200419at2759"/>
<feature type="compositionally biased region" description="Polar residues" evidence="1">
    <location>
        <begin position="1"/>
        <end position="15"/>
    </location>
</feature>
<name>A0A8S0XF16_CYCAE</name>
<dbReference type="Proteomes" id="UP000467700">
    <property type="component" value="Unassembled WGS sequence"/>
</dbReference>
<keyword evidence="3" id="KW-1185">Reference proteome</keyword>
<organism evidence="2 3">
    <name type="scientific">Cyclocybe aegerita</name>
    <name type="common">Black poplar mushroom</name>
    <name type="synonym">Agrocybe aegerita</name>
    <dbReference type="NCBI Taxonomy" id="1973307"/>
    <lineage>
        <taxon>Eukaryota</taxon>
        <taxon>Fungi</taxon>
        <taxon>Dikarya</taxon>
        <taxon>Basidiomycota</taxon>
        <taxon>Agaricomycotina</taxon>
        <taxon>Agaricomycetes</taxon>
        <taxon>Agaricomycetidae</taxon>
        <taxon>Agaricales</taxon>
        <taxon>Agaricineae</taxon>
        <taxon>Bolbitiaceae</taxon>
        <taxon>Cyclocybe</taxon>
    </lineage>
</organism>
<sequence>MFRDITSQLAGTGATSGDAKTDAKKVLSPTLRPDIYSLIDKTKAWALATTPSSSSGGQAGDGVSYGALLELIQKYLPETKKPGLESFGQAEGEIAVIVGGVTNLILELSKWEGMAAGMAMRTWVDALVDAHARAGEARKKAIATGTTRGLNQYTDAGLLTKDFTTRIQIISCLKTVSARMYGAGTDEARKCEAMWSSKFI</sequence>